<evidence type="ECO:0000256" key="1">
    <source>
        <dbReference type="SAM" id="MobiDB-lite"/>
    </source>
</evidence>
<accession>A0A0U2JP84</accession>
<proteinExistence type="predicted"/>
<evidence type="ECO:0000313" key="2">
    <source>
        <dbReference type="EMBL" id="ALN36843.1"/>
    </source>
</evidence>
<feature type="compositionally biased region" description="Polar residues" evidence="1">
    <location>
        <begin position="154"/>
        <end position="164"/>
    </location>
</feature>
<protein>
    <submittedName>
        <fullName evidence="2">Uncharacterized protein</fullName>
    </submittedName>
</protein>
<gene>
    <name evidence="2" type="ORF">44R</name>
</gene>
<name>A0A0U2JP84_9VIRU</name>
<reference evidence="2 3" key="1">
    <citation type="journal article" date="2015" name="G3 (Bethesda)">
        <title>Comparative Genomics of an Emerging Amphibian Virus.</title>
        <authorList>
            <person name="Epstein B."/>
            <person name="Storfer A."/>
        </authorList>
    </citation>
    <scope>NUCLEOTIDE SEQUENCE [LARGE SCALE GENOMIC DNA]</scope>
    <source>
        <strain evidence="2">YEL</strain>
    </source>
</reference>
<feature type="region of interest" description="Disordered" evidence="1">
    <location>
        <begin position="125"/>
        <end position="164"/>
    </location>
</feature>
<organism evidence="2 3">
    <name type="scientific">Ranavirus ambystoma1</name>
    <dbReference type="NCBI Taxonomy" id="265294"/>
    <lineage>
        <taxon>Viruses</taxon>
        <taxon>Varidnaviria</taxon>
        <taxon>Bamfordvirae</taxon>
        <taxon>Nucleocytoviricota</taxon>
        <taxon>Megaviricetes</taxon>
        <taxon>Pimascovirales</taxon>
        <taxon>Pimascovirales incertae sedis</taxon>
        <taxon>Iridoviridae</taxon>
        <taxon>Alphairidovirinae</taxon>
        <taxon>Ranavirus</taxon>
    </lineage>
</organism>
<sequence>MASARTTSCRAMAPANREHATSPFLVTLSIRALAMSALVSLDSRMSAACPSLKTLSASISSIRFWRVSSLDSLTNASLPFLISCAPKFCMAYCVKLGALVVNRFTQSVLAVPQIILPQTKLSLRSPEEKPSQRAEGQLPTPVDPYPASPLSVESRLSTSRTGGDSYLSSMSWAILSPLSTRKGSHPKLNSMTPRLPL</sequence>
<evidence type="ECO:0000313" key="3">
    <source>
        <dbReference type="Proteomes" id="UP000131620"/>
    </source>
</evidence>
<dbReference type="Proteomes" id="UP000131620">
    <property type="component" value="Segment"/>
</dbReference>
<dbReference type="EMBL" id="KR075876">
    <property type="protein sequence ID" value="ALN36843.1"/>
    <property type="molecule type" value="Genomic_DNA"/>
</dbReference>